<dbReference type="EMBL" id="JAMKOV010000053">
    <property type="protein sequence ID" value="KAI8034907.1"/>
    <property type="molecule type" value="Genomic_DNA"/>
</dbReference>
<proteinExistence type="predicted"/>
<sequence length="58" mass="6733">MAQAPAMNAFLLAKRMPKGVKREERQRESVETEADTFRIRHVVLRQQLKQPVLQKVSS</sequence>
<dbReference type="Proteomes" id="UP001059596">
    <property type="component" value="Unassembled WGS sequence"/>
</dbReference>
<accession>A0A9Q0BJL4</accession>
<evidence type="ECO:0000313" key="2">
    <source>
        <dbReference type="Proteomes" id="UP001059596"/>
    </source>
</evidence>
<gene>
    <name evidence="1" type="ORF">M5D96_012254</name>
</gene>
<protein>
    <submittedName>
        <fullName evidence="1">Uncharacterized protein</fullName>
    </submittedName>
</protein>
<organism evidence="1 2">
    <name type="scientific">Drosophila gunungcola</name>
    <name type="common">fruit fly</name>
    <dbReference type="NCBI Taxonomy" id="103775"/>
    <lineage>
        <taxon>Eukaryota</taxon>
        <taxon>Metazoa</taxon>
        <taxon>Ecdysozoa</taxon>
        <taxon>Arthropoda</taxon>
        <taxon>Hexapoda</taxon>
        <taxon>Insecta</taxon>
        <taxon>Pterygota</taxon>
        <taxon>Neoptera</taxon>
        <taxon>Endopterygota</taxon>
        <taxon>Diptera</taxon>
        <taxon>Brachycera</taxon>
        <taxon>Muscomorpha</taxon>
        <taxon>Ephydroidea</taxon>
        <taxon>Drosophilidae</taxon>
        <taxon>Drosophila</taxon>
        <taxon>Sophophora</taxon>
    </lineage>
</organism>
<evidence type="ECO:0000313" key="1">
    <source>
        <dbReference type="EMBL" id="KAI8034907.1"/>
    </source>
</evidence>
<reference evidence="1" key="1">
    <citation type="journal article" date="2023" name="Genome Biol. Evol.">
        <title>Long-read-based Genome Assembly of Drosophila gunungcola Reveals Fewer Chemosensory Genes in Flower-breeding Species.</title>
        <authorList>
            <person name="Negi A."/>
            <person name="Liao B.Y."/>
            <person name="Yeh S.D."/>
        </authorList>
    </citation>
    <scope>NUCLEOTIDE SEQUENCE</scope>
    <source>
        <strain evidence="1">Sukarami</strain>
    </source>
</reference>
<name>A0A9Q0BJL4_9MUSC</name>
<dbReference type="AlphaFoldDB" id="A0A9Q0BJL4"/>
<keyword evidence="2" id="KW-1185">Reference proteome</keyword>
<comment type="caution">
    <text evidence="1">The sequence shown here is derived from an EMBL/GenBank/DDBJ whole genome shotgun (WGS) entry which is preliminary data.</text>
</comment>